<protein>
    <recommendedName>
        <fullName evidence="3">ABM domain-containing protein</fullName>
    </recommendedName>
</protein>
<name>A0A239HV56_EKHLU</name>
<accession>A0A239HV56</accession>
<gene>
    <name evidence="1" type="ORF">SAMN05421640_1513</name>
</gene>
<dbReference type="Proteomes" id="UP000198393">
    <property type="component" value="Unassembled WGS sequence"/>
</dbReference>
<dbReference type="AlphaFoldDB" id="A0A239HV56"/>
<organism evidence="1 2">
    <name type="scientific">Ekhidna lutea</name>
    <dbReference type="NCBI Taxonomy" id="447679"/>
    <lineage>
        <taxon>Bacteria</taxon>
        <taxon>Pseudomonadati</taxon>
        <taxon>Bacteroidota</taxon>
        <taxon>Cytophagia</taxon>
        <taxon>Cytophagales</taxon>
        <taxon>Reichenbachiellaceae</taxon>
        <taxon>Ekhidna</taxon>
    </lineage>
</organism>
<evidence type="ECO:0008006" key="3">
    <source>
        <dbReference type="Google" id="ProtNLM"/>
    </source>
</evidence>
<dbReference type="EMBL" id="FZPD01000002">
    <property type="protein sequence ID" value="SNS85008.1"/>
    <property type="molecule type" value="Genomic_DNA"/>
</dbReference>
<evidence type="ECO:0000313" key="2">
    <source>
        <dbReference type="Proteomes" id="UP000198393"/>
    </source>
</evidence>
<proteinExistence type="predicted"/>
<keyword evidence="2" id="KW-1185">Reference proteome</keyword>
<dbReference type="OrthoDB" id="7595390at2"/>
<sequence length="107" mass="12506">MGRIVITCYRPKPSKEEKLLQLSLSHYDRLNEQGLVTDRAPILMKAKDGSVIEVFEWKSKTAIEEAHSNEEVQKMWAEYDEACDFEKPVNIKEFQEVFSEFEPINKP</sequence>
<evidence type="ECO:0000313" key="1">
    <source>
        <dbReference type="EMBL" id="SNS85008.1"/>
    </source>
</evidence>
<reference evidence="1 2" key="1">
    <citation type="submission" date="2017-06" db="EMBL/GenBank/DDBJ databases">
        <authorList>
            <person name="Kim H.J."/>
            <person name="Triplett B.A."/>
        </authorList>
    </citation>
    <scope>NUCLEOTIDE SEQUENCE [LARGE SCALE GENOMIC DNA]</scope>
    <source>
        <strain evidence="1 2">DSM 19307</strain>
    </source>
</reference>
<dbReference type="RefSeq" id="WP_089356351.1">
    <property type="nucleotide sequence ID" value="NZ_FZPD01000002.1"/>
</dbReference>